<dbReference type="PROSITE" id="PS51029">
    <property type="entry name" value="MADF"/>
    <property type="match status" value="1"/>
</dbReference>
<dbReference type="Pfam" id="PF02944">
    <property type="entry name" value="BESS"/>
    <property type="match status" value="1"/>
</dbReference>
<dbReference type="InterPro" id="IPR004210">
    <property type="entry name" value="BESS_motif"/>
</dbReference>
<evidence type="ECO:0000313" key="6">
    <source>
        <dbReference type="Proteomes" id="UP001487740"/>
    </source>
</evidence>
<organism evidence="5 6">
    <name type="scientific">Scylla paramamosain</name>
    <name type="common">Mud crab</name>
    <dbReference type="NCBI Taxonomy" id="85552"/>
    <lineage>
        <taxon>Eukaryota</taxon>
        <taxon>Metazoa</taxon>
        <taxon>Ecdysozoa</taxon>
        <taxon>Arthropoda</taxon>
        <taxon>Crustacea</taxon>
        <taxon>Multicrustacea</taxon>
        <taxon>Malacostraca</taxon>
        <taxon>Eumalacostraca</taxon>
        <taxon>Eucarida</taxon>
        <taxon>Decapoda</taxon>
        <taxon>Pleocyemata</taxon>
        <taxon>Brachyura</taxon>
        <taxon>Eubrachyura</taxon>
        <taxon>Portunoidea</taxon>
        <taxon>Portunidae</taxon>
        <taxon>Portuninae</taxon>
        <taxon>Scylla</taxon>
    </lineage>
</organism>
<dbReference type="AlphaFoldDB" id="A0AAW0STS3"/>
<dbReference type="PANTHER" id="PTHR12243:SF69">
    <property type="entry name" value="SI:CH73-59F11.3"/>
    <property type="match status" value="1"/>
</dbReference>
<comment type="caution">
    <text evidence="5">The sequence shown here is derived from an EMBL/GenBank/DDBJ whole genome shotgun (WGS) entry which is preliminary data.</text>
</comment>
<dbReference type="InterPro" id="IPR039353">
    <property type="entry name" value="TF_Adf1"/>
</dbReference>
<evidence type="ECO:0000259" key="3">
    <source>
        <dbReference type="PROSITE" id="PS51029"/>
    </source>
</evidence>
<feature type="domain" description="MADF" evidence="3">
    <location>
        <begin position="5"/>
        <end position="95"/>
    </location>
</feature>
<reference evidence="5 6" key="1">
    <citation type="submission" date="2023-03" db="EMBL/GenBank/DDBJ databases">
        <title>High-quality genome of Scylla paramamosain provides insights in environmental adaptation.</title>
        <authorList>
            <person name="Zhang L."/>
        </authorList>
    </citation>
    <scope>NUCLEOTIDE SEQUENCE [LARGE SCALE GENOMIC DNA]</scope>
    <source>
        <strain evidence="5">LZ_2023a</strain>
        <tissue evidence="5">Muscle</tissue>
    </source>
</reference>
<dbReference type="Pfam" id="PF10545">
    <property type="entry name" value="MADF_DNA_bdg"/>
    <property type="match status" value="1"/>
</dbReference>
<feature type="region of interest" description="Disordered" evidence="2">
    <location>
        <begin position="119"/>
        <end position="177"/>
    </location>
</feature>
<dbReference type="GO" id="GO:0003677">
    <property type="term" value="F:DNA binding"/>
    <property type="evidence" value="ECO:0007669"/>
    <property type="project" value="InterPro"/>
</dbReference>
<dbReference type="SMART" id="SM00595">
    <property type="entry name" value="MADF"/>
    <property type="match status" value="1"/>
</dbReference>
<dbReference type="GO" id="GO:0005634">
    <property type="term" value="C:nucleus"/>
    <property type="evidence" value="ECO:0007669"/>
    <property type="project" value="UniProtKB-SubCell"/>
</dbReference>
<dbReference type="Proteomes" id="UP001487740">
    <property type="component" value="Unassembled WGS sequence"/>
</dbReference>
<dbReference type="GO" id="GO:0005667">
    <property type="term" value="C:transcription regulator complex"/>
    <property type="evidence" value="ECO:0007669"/>
    <property type="project" value="TreeGrafter"/>
</dbReference>
<keyword evidence="6" id="KW-1185">Reference proteome</keyword>
<sequence length="310" mass="34907">MDVEQLISFVQDRRPIFDPSDPLHRNRDAISALWKEIAEEMKCKDSDCKEKWQQLRSNFMREKKKIDALPSGSATVKARKWVFYDAMTFLTPCVTPRATSSNVSSPLEEMNTELDAEGEGATLDDTDNKGSASTASNVNANEKQTSSSAIKQPSSTPKNKGAYKKRRGNLEHDDVDEQLMGELRKMREQAVSKEKEESDSNRLFLLSLLPLMKQLSPMENLDAKIEIQQSFRRKLAANKKSSYGYSTASQPATFARETPSRHAYAQPAPYAYETQAPYAYETTSPYASQRTSPVCHETSLLHDLDTPAFD</sequence>
<dbReference type="InterPro" id="IPR006578">
    <property type="entry name" value="MADF-dom"/>
</dbReference>
<gene>
    <name evidence="5" type="ORF">O3P69_018872</name>
</gene>
<keyword evidence="1" id="KW-0539">Nucleus</keyword>
<feature type="region of interest" description="Disordered" evidence="2">
    <location>
        <begin position="249"/>
        <end position="268"/>
    </location>
</feature>
<evidence type="ECO:0000256" key="2">
    <source>
        <dbReference type="SAM" id="MobiDB-lite"/>
    </source>
</evidence>
<proteinExistence type="predicted"/>
<evidence type="ECO:0000259" key="4">
    <source>
        <dbReference type="PROSITE" id="PS51031"/>
    </source>
</evidence>
<feature type="domain" description="BESS" evidence="4">
    <location>
        <begin position="198"/>
        <end position="237"/>
    </location>
</feature>
<name>A0AAW0STS3_SCYPA</name>
<comment type="subcellular location">
    <subcellularLocation>
        <location evidence="1">Nucleus</location>
    </subcellularLocation>
</comment>
<protein>
    <recommendedName>
        <fullName evidence="7">MADF domain-containing protein</fullName>
    </recommendedName>
</protein>
<feature type="compositionally biased region" description="Polar residues" evidence="2">
    <location>
        <begin position="129"/>
        <end position="158"/>
    </location>
</feature>
<feature type="compositionally biased region" description="Basic and acidic residues" evidence="2">
    <location>
        <begin position="299"/>
        <end position="310"/>
    </location>
</feature>
<dbReference type="PANTHER" id="PTHR12243">
    <property type="entry name" value="MADF DOMAIN TRANSCRIPTION FACTOR"/>
    <property type="match status" value="1"/>
</dbReference>
<dbReference type="EMBL" id="JARAKH010000046">
    <property type="protein sequence ID" value="KAK8378192.1"/>
    <property type="molecule type" value="Genomic_DNA"/>
</dbReference>
<accession>A0AAW0STS3</accession>
<evidence type="ECO:0000256" key="1">
    <source>
        <dbReference type="PROSITE-ProRule" id="PRU00371"/>
    </source>
</evidence>
<dbReference type="PROSITE" id="PS51031">
    <property type="entry name" value="BESS"/>
    <property type="match status" value="1"/>
</dbReference>
<evidence type="ECO:0000313" key="5">
    <source>
        <dbReference type="EMBL" id="KAK8378192.1"/>
    </source>
</evidence>
<feature type="compositionally biased region" description="Polar residues" evidence="2">
    <location>
        <begin position="283"/>
        <end position="292"/>
    </location>
</feature>
<dbReference type="GO" id="GO:0006357">
    <property type="term" value="P:regulation of transcription by RNA polymerase II"/>
    <property type="evidence" value="ECO:0007669"/>
    <property type="project" value="TreeGrafter"/>
</dbReference>
<feature type="region of interest" description="Disordered" evidence="2">
    <location>
        <begin position="283"/>
        <end position="310"/>
    </location>
</feature>
<evidence type="ECO:0008006" key="7">
    <source>
        <dbReference type="Google" id="ProtNLM"/>
    </source>
</evidence>